<comment type="similarity">
    <text evidence="1">Belongs to the LptD family.</text>
</comment>
<dbReference type="Pfam" id="PF04453">
    <property type="entry name" value="LptD"/>
    <property type="match status" value="1"/>
</dbReference>
<feature type="domain" description="LptD C-terminal" evidence="2">
    <location>
        <begin position="287"/>
        <end position="654"/>
    </location>
</feature>
<dbReference type="EMBL" id="CP133270">
    <property type="protein sequence ID" value="WVX66670.1"/>
    <property type="molecule type" value="Genomic_DNA"/>
</dbReference>
<name>A0ABZ2C2Q3_9PROT</name>
<dbReference type="Gene3D" id="2.60.450.10">
    <property type="entry name" value="Lipopolysaccharide (LPS) transport protein A like domain"/>
    <property type="match status" value="1"/>
</dbReference>
<comment type="subunit">
    <text evidence="1">Component of the lipopolysaccharide transport and assembly complex.</text>
</comment>
<keyword evidence="1" id="KW-0472">Membrane</keyword>
<dbReference type="PANTHER" id="PTHR30189">
    <property type="entry name" value="LPS-ASSEMBLY PROTEIN"/>
    <property type="match status" value="1"/>
</dbReference>
<keyword evidence="4" id="KW-1185">Reference proteome</keyword>
<dbReference type="PANTHER" id="PTHR30189:SF1">
    <property type="entry name" value="LPS-ASSEMBLY PROTEIN LPTD"/>
    <property type="match status" value="1"/>
</dbReference>
<dbReference type="Proteomes" id="UP001330434">
    <property type="component" value="Chromosome"/>
</dbReference>
<keyword evidence="1" id="KW-0732">Signal</keyword>
<evidence type="ECO:0000256" key="1">
    <source>
        <dbReference type="HAMAP-Rule" id="MF_01411"/>
    </source>
</evidence>
<feature type="chain" id="PRO_5044939921" description="LPS-assembly protein LptD" evidence="1">
    <location>
        <begin position="22"/>
        <end position="742"/>
    </location>
</feature>
<comment type="subcellular location">
    <subcellularLocation>
        <location evidence="1">Cell outer membrane</location>
    </subcellularLocation>
</comment>
<evidence type="ECO:0000313" key="3">
    <source>
        <dbReference type="EMBL" id="WVX66670.1"/>
    </source>
</evidence>
<protein>
    <recommendedName>
        <fullName evidence="1">LPS-assembly protein LptD</fullName>
    </recommendedName>
</protein>
<evidence type="ECO:0000313" key="4">
    <source>
        <dbReference type="Proteomes" id="UP001330434"/>
    </source>
</evidence>
<dbReference type="InterPro" id="IPR050218">
    <property type="entry name" value="LptD"/>
</dbReference>
<dbReference type="InterPro" id="IPR007543">
    <property type="entry name" value="LptD_C"/>
</dbReference>
<dbReference type="HAMAP" id="MF_01411">
    <property type="entry name" value="LPS_assembly_LptD"/>
    <property type="match status" value="1"/>
</dbReference>
<organism evidence="3 4">
    <name type="scientific">Candidatus Bealeia paramacronuclearis</name>
    <dbReference type="NCBI Taxonomy" id="1921001"/>
    <lineage>
        <taxon>Bacteria</taxon>
        <taxon>Pseudomonadati</taxon>
        <taxon>Pseudomonadota</taxon>
        <taxon>Alphaproteobacteria</taxon>
        <taxon>Holosporales</taxon>
        <taxon>Holosporaceae</taxon>
        <taxon>Candidatus Bealeia</taxon>
    </lineage>
</organism>
<feature type="signal peptide" evidence="1">
    <location>
        <begin position="1"/>
        <end position="21"/>
    </location>
</feature>
<accession>A0ABZ2C2Q3</accession>
<dbReference type="InterPro" id="IPR020889">
    <property type="entry name" value="LipoPS_assembly_LptD"/>
</dbReference>
<reference evidence="3 4" key="1">
    <citation type="journal article" date="2024" name="Environ. Microbiol.">
        <title>Novel evolutionary insights on the interactions of the Holosporales (Alphaproteobacteria) with eukaryotic hosts from comparative genomics.</title>
        <authorList>
            <person name="Giovannini M."/>
            <person name="Petroni G."/>
            <person name="Castelli M."/>
        </authorList>
    </citation>
    <scope>NUCLEOTIDE SEQUENCE [LARGE SCALE GENOMIC DNA]</scope>
    <source>
        <strain evidence="3 4">US_Bl 15I1</strain>
    </source>
</reference>
<sequence precursor="true">MKRTLLVSLALLSLQIGETLAINPAKMQVDEDTPILFYADEKTYDSELGILILKGNVEFSQKDSVLEADYVTYNENSDIVTASGNVRLRQPDGDIYLAEYMELKGDLKDGFARHLRGLMADDGKIVAVESRLKGDIEEFDKSVYTPCDFCGDHPPVWQINAQKTVKDDGTKDIHFTDAQLRMFDVPLLYTPYLTQPLERRSGFLMPFFGFGTKDTGFNFEVPYYWAISPDKDATFSPVFFTELPPLLKGSYRQAFGNGRLGVNGSFTQKKTVHPGDKNYLAEKDIPKNRWHIMGDGQYGINDDWRWGFKGARSSDPTYLRYYNIFGTISDPALTSKVYQEGFFDRSYFSNKMYSFQAQNTGIKSSTIPTILPIADYHYVSPALRYGSRFNFDANFLNMYRDIGIKMERGIMNGGFKVPYINSWGHAFTFFTNVRTDLYHVEDYIITPPVKSGTYSRTFPRAGIDWRWPFMKKFKDQSLILEPIGQIVGTPNGLNPRTIPNQDGGGFEFTDGNLFAIDRIPGFDQVDSGSRTNYGLLLRTDGSVLGTNSILFGQSYSFVDPHGKNAFQGLGSRASDYVGSVDISPFPEYFSTHYRFRYDKDSWDQRFAEVGTIFGPSIAKISADYIFLDKATGTMSNLDFNQISLKFSSQMTQHWSFQLLSRHDMNSKREGGGILSRGAGIKYIDECFTLDFSVTQNYYTDRDIKPGKVFMLVLGFKNLGTFSQGYNASEMAGPNQGTISRLN</sequence>
<keyword evidence="1" id="KW-0998">Cell outer membrane</keyword>
<dbReference type="RefSeq" id="WP_331255514.1">
    <property type="nucleotide sequence ID" value="NZ_CP133270.1"/>
</dbReference>
<comment type="function">
    <text evidence="1">Involved in the assembly of lipopolysaccharide (LPS) at the surface of the outer membrane.</text>
</comment>
<proteinExistence type="inferred from homology"/>
<evidence type="ECO:0000259" key="2">
    <source>
        <dbReference type="Pfam" id="PF04453"/>
    </source>
</evidence>
<gene>
    <name evidence="1" type="primary">lptD</name>
    <name evidence="3" type="ORF">Bealeia1_00852</name>
</gene>
<comment type="caution">
    <text evidence="1">Lacks conserved residue(s) required for the propagation of feature annotation.</text>
</comment>